<dbReference type="InterPro" id="IPR016162">
    <property type="entry name" value="Ald_DH_N"/>
</dbReference>
<dbReference type="GO" id="GO:0050062">
    <property type="term" value="F:long-chain-fatty-acyl-CoA reductase activity"/>
    <property type="evidence" value="ECO:0007669"/>
    <property type="project" value="UniProtKB-EC"/>
</dbReference>
<keyword evidence="6" id="KW-0560">Oxidoreductase</keyword>
<dbReference type="STRING" id="880526.GCA_000427365_01770"/>
<dbReference type="Proteomes" id="UP000255233">
    <property type="component" value="Unassembled WGS sequence"/>
</dbReference>
<dbReference type="RefSeq" id="WP_051214469.1">
    <property type="nucleotide sequence ID" value="NZ_DBGBYF010000088.1"/>
</dbReference>
<gene>
    <name evidence="9" type="ORF">NCTC11190_02048</name>
</gene>
<comment type="function">
    <text evidence="1">LuxC is the fatty acid reductase enzyme responsible for synthesis of the aldehyde substrate for the luminescent reaction catalyzed by luciferase.</text>
</comment>
<comment type="pathway">
    <text evidence="2">Lipid metabolism; fatty acid reduction for biolumincescence.</text>
</comment>
<dbReference type="SUPFAM" id="SSF53720">
    <property type="entry name" value="ALDH-like"/>
    <property type="match status" value="1"/>
</dbReference>
<sequence length="339" mass="37151">MGEWSTGVLERLRGAFSGPEWESAVAAARQENEWFTPRQVARAVAALREEMLAPQQLGEWLSAYRKPAGWQPGRVGIVMAGNLPLVGFADLAAVVAVGHEAVVKPSSKDRALTGYVVRQLQRGGCSVRMTDELRPEGLDGVIATGGDAAREHFARRFAGVPALLRGSRQSVAVLAGNEDDEALKGLAEDMFLYWGLGCRSVTRLFVPEGYDVRRLAEKLSTLSPLETDEGRRYAECYRYARAMAAMSGGRWADGGFFVLRQVEPDAPPAVPKLAEAWWSEYRSADEVAQWLAGYEKKLQCAAGAVPEGFPRRVALGMTQRPGWNDYADGTDTVEFLLRL</sequence>
<keyword evidence="5" id="KW-0521">NADP</keyword>
<evidence type="ECO:0000256" key="6">
    <source>
        <dbReference type="ARBA" id="ARBA00023002"/>
    </source>
</evidence>
<dbReference type="InterPro" id="IPR008670">
    <property type="entry name" value="CoA_reduct_LuxC"/>
</dbReference>
<evidence type="ECO:0000256" key="4">
    <source>
        <dbReference type="ARBA" id="ARBA00013020"/>
    </source>
</evidence>
<evidence type="ECO:0000256" key="2">
    <source>
        <dbReference type="ARBA" id="ARBA00004908"/>
    </source>
</evidence>
<dbReference type="EC" id="1.2.1.50" evidence="4"/>
<dbReference type="OrthoDB" id="1522941at2"/>
<evidence type="ECO:0000256" key="1">
    <source>
        <dbReference type="ARBA" id="ARBA00003277"/>
    </source>
</evidence>
<reference evidence="9 10" key="1">
    <citation type="submission" date="2018-06" db="EMBL/GenBank/DDBJ databases">
        <authorList>
            <consortium name="Pathogen Informatics"/>
            <person name="Doyle S."/>
        </authorList>
    </citation>
    <scope>NUCLEOTIDE SEQUENCE [LARGE SCALE GENOMIC DNA]</scope>
    <source>
        <strain evidence="9 10">NCTC11190</strain>
    </source>
</reference>
<evidence type="ECO:0000256" key="8">
    <source>
        <dbReference type="ARBA" id="ARBA00049412"/>
    </source>
</evidence>
<keyword evidence="7" id="KW-0455">Luminescence</keyword>
<organism evidence="9 10">
    <name type="scientific">Rikenella microfusus</name>
    <dbReference type="NCBI Taxonomy" id="28139"/>
    <lineage>
        <taxon>Bacteria</taxon>
        <taxon>Pseudomonadati</taxon>
        <taxon>Bacteroidota</taxon>
        <taxon>Bacteroidia</taxon>
        <taxon>Bacteroidales</taxon>
        <taxon>Rikenellaceae</taxon>
        <taxon>Rikenella</taxon>
    </lineage>
</organism>
<keyword evidence="10" id="KW-1185">Reference proteome</keyword>
<evidence type="ECO:0000256" key="7">
    <source>
        <dbReference type="ARBA" id="ARBA00023223"/>
    </source>
</evidence>
<dbReference type="InterPro" id="IPR016161">
    <property type="entry name" value="Ald_DH/histidinol_DH"/>
</dbReference>
<accession>A0A379MSV3</accession>
<evidence type="ECO:0000313" key="9">
    <source>
        <dbReference type="EMBL" id="SUE34814.1"/>
    </source>
</evidence>
<dbReference type="Gene3D" id="3.40.605.10">
    <property type="entry name" value="Aldehyde Dehydrogenase, Chain A, domain 1"/>
    <property type="match status" value="1"/>
</dbReference>
<dbReference type="InterPro" id="IPR016163">
    <property type="entry name" value="Ald_DH_C"/>
</dbReference>
<dbReference type="AlphaFoldDB" id="A0A379MSV3"/>
<dbReference type="Gene3D" id="3.40.309.10">
    <property type="entry name" value="Aldehyde Dehydrogenase, Chain A, domain 2"/>
    <property type="match status" value="1"/>
</dbReference>
<dbReference type="EMBL" id="UGVL01000001">
    <property type="protein sequence ID" value="SUE34814.1"/>
    <property type="molecule type" value="Genomic_DNA"/>
</dbReference>
<proteinExistence type="inferred from homology"/>
<evidence type="ECO:0000256" key="3">
    <source>
        <dbReference type="ARBA" id="ARBA00010915"/>
    </source>
</evidence>
<evidence type="ECO:0000313" key="10">
    <source>
        <dbReference type="Proteomes" id="UP000255233"/>
    </source>
</evidence>
<dbReference type="Pfam" id="PF05893">
    <property type="entry name" value="LuxC"/>
    <property type="match status" value="1"/>
</dbReference>
<comment type="similarity">
    <text evidence="3">Belongs to the LuxC family.</text>
</comment>
<protein>
    <recommendedName>
        <fullName evidence="4">long-chain-fatty-acyl-CoA reductase</fullName>
        <ecNumber evidence="4">1.2.1.50</ecNumber>
    </recommendedName>
</protein>
<dbReference type="GO" id="GO:0008218">
    <property type="term" value="P:bioluminescence"/>
    <property type="evidence" value="ECO:0007669"/>
    <property type="project" value="UniProtKB-KW"/>
</dbReference>
<dbReference type="UniPathway" id="UPA00569"/>
<comment type="catalytic activity">
    <reaction evidence="8">
        <text>a long-chain fatty aldehyde + NADP(+) + CoA = a long-chain fatty acyl-CoA + NADPH + H(+)</text>
        <dbReference type="Rhea" id="RHEA:15437"/>
        <dbReference type="ChEBI" id="CHEBI:15378"/>
        <dbReference type="ChEBI" id="CHEBI:17176"/>
        <dbReference type="ChEBI" id="CHEBI:57287"/>
        <dbReference type="ChEBI" id="CHEBI:57783"/>
        <dbReference type="ChEBI" id="CHEBI:58349"/>
        <dbReference type="ChEBI" id="CHEBI:83139"/>
        <dbReference type="EC" id="1.2.1.50"/>
    </reaction>
</comment>
<name>A0A379MSV3_9BACT</name>
<dbReference type="GO" id="GO:0003995">
    <property type="term" value="F:acyl-CoA dehydrogenase activity"/>
    <property type="evidence" value="ECO:0007669"/>
    <property type="project" value="InterPro"/>
</dbReference>
<evidence type="ECO:0000256" key="5">
    <source>
        <dbReference type="ARBA" id="ARBA00022857"/>
    </source>
</evidence>